<gene>
    <name evidence="1" type="ORF">EWV80_08605</name>
</gene>
<sequence length="88" mass="9782">MLDITLNWKPNPDTLAKLLTLADQQNKPLEALLDEAIRQYIQLQQQEPLSVNEDPIVGLYSGSPDLATNAEDILAAEIRPKSGWTTKP</sequence>
<accession>A0A552DVU6</accession>
<dbReference type="Proteomes" id="UP000320551">
    <property type="component" value="Unassembled WGS sequence"/>
</dbReference>
<proteinExistence type="predicted"/>
<comment type="caution">
    <text evidence="1">The sequence shown here is derived from an EMBL/GenBank/DDBJ whole genome shotgun (WGS) entry which is preliminary data.</text>
</comment>
<organism evidence="1 2">
    <name type="scientific">Microcystis aeruginosa Ma_QC_B_20070730_S2</name>
    <dbReference type="NCBI Taxonomy" id="2486256"/>
    <lineage>
        <taxon>Bacteria</taxon>
        <taxon>Bacillati</taxon>
        <taxon>Cyanobacteriota</taxon>
        <taxon>Cyanophyceae</taxon>
        <taxon>Oscillatoriophycideae</taxon>
        <taxon>Chroococcales</taxon>
        <taxon>Microcystaceae</taxon>
        <taxon>Microcystis</taxon>
    </lineage>
</organism>
<evidence type="ECO:0000313" key="1">
    <source>
        <dbReference type="EMBL" id="TRU26304.1"/>
    </source>
</evidence>
<reference evidence="1 2" key="1">
    <citation type="submission" date="2019-01" db="EMBL/GenBank/DDBJ databases">
        <title>Coherence of Microcystis species and biogeography revealed through population genomics.</title>
        <authorList>
            <person name="Perez-Carrascal O.M."/>
            <person name="Terrat Y."/>
            <person name="Giani A."/>
            <person name="Fortin N."/>
            <person name="Tromas N."/>
            <person name="Shapiro B.J."/>
        </authorList>
    </citation>
    <scope>NUCLEOTIDE SEQUENCE [LARGE SCALE GENOMIC DNA]</scope>
    <source>
        <strain evidence="1">Ma_QC_B_20070730_S2</strain>
    </source>
</reference>
<evidence type="ECO:0000313" key="2">
    <source>
        <dbReference type="Proteomes" id="UP000320551"/>
    </source>
</evidence>
<evidence type="ECO:0008006" key="3">
    <source>
        <dbReference type="Google" id="ProtNLM"/>
    </source>
</evidence>
<name>A0A552DVU6_MICAE</name>
<dbReference type="EMBL" id="SFBK01000112">
    <property type="protein sequence ID" value="TRU26304.1"/>
    <property type="molecule type" value="Genomic_DNA"/>
</dbReference>
<protein>
    <recommendedName>
        <fullName evidence="3">CopG family transcriptional regulator</fullName>
    </recommendedName>
</protein>
<dbReference type="AlphaFoldDB" id="A0A552DVU6"/>